<keyword evidence="6" id="KW-1185">Reference proteome</keyword>
<feature type="chain" id="PRO_5047297130" evidence="3">
    <location>
        <begin position="20"/>
        <end position="357"/>
    </location>
</feature>
<keyword evidence="3" id="KW-0732">Signal</keyword>
<comment type="caution">
    <text evidence="5">The sequence shown here is derived from an EMBL/GenBank/DDBJ whole genome shotgun (WGS) entry which is preliminary data.</text>
</comment>
<feature type="domain" description="Photosynthesis system II assembly factor Ycf48/Hcf136-like" evidence="4">
    <location>
        <begin position="67"/>
        <end position="128"/>
    </location>
</feature>
<protein>
    <submittedName>
        <fullName evidence="5">Photosystem II stability/assembly factor-like uncharacterized protein</fullName>
    </submittedName>
</protein>
<gene>
    <name evidence="5" type="ORF">QE399_000085</name>
</gene>
<dbReference type="RefSeq" id="WP_309825312.1">
    <property type="nucleotide sequence ID" value="NZ_JAVIZX010000001.1"/>
</dbReference>
<dbReference type="CDD" id="cd15482">
    <property type="entry name" value="Sialidase_non-viral"/>
    <property type="match status" value="1"/>
</dbReference>
<evidence type="ECO:0000256" key="2">
    <source>
        <dbReference type="ARBA" id="ARBA00023276"/>
    </source>
</evidence>
<evidence type="ECO:0000256" key="1">
    <source>
        <dbReference type="ARBA" id="ARBA00022531"/>
    </source>
</evidence>
<dbReference type="EMBL" id="JAVIZX010000001">
    <property type="protein sequence ID" value="MDR6212396.1"/>
    <property type="molecule type" value="Genomic_DNA"/>
</dbReference>
<sequence>MRRRDLLMGTGLASLGVVAAAQGVPPAAASAASAPALPGVLSRPAQATHLATRSALLGATRAGQRLLLCGERGIVLWSDDQGQRWKQARVPVQVSLTALAFADDAREGWACGHFGVLLHTRDGGENWTLALDGAAAARLQSQSATGEAQRRLAQRHVDEGPDKPFFDVSLVQGRVVAVGAYGLAVQGKDSDRAAFTPLGPQLPNPKQLHLYAACAHGTQLYVAGEQGLLLRSSDGGGQFDAMATPYKGSFFGLLLPADGAVLAYGLRGNIWRSADRGDTWTRIANPLPANLGAGVVLDDGRTVLLAQNGDLLVSTDQGQRFEHRPAAHPFPAATLVATADGRHAVLAGLRGLQRVAL</sequence>
<keyword evidence="2" id="KW-0604">Photosystem II</keyword>
<evidence type="ECO:0000256" key="3">
    <source>
        <dbReference type="SAM" id="SignalP"/>
    </source>
</evidence>
<dbReference type="InterPro" id="IPR015943">
    <property type="entry name" value="WD40/YVTN_repeat-like_dom_sf"/>
</dbReference>
<reference evidence="5 6" key="1">
    <citation type="submission" date="2023-08" db="EMBL/GenBank/DDBJ databases">
        <title>Functional and genomic diversity of the sorghum phyllosphere microbiome.</title>
        <authorList>
            <person name="Shade A."/>
        </authorList>
    </citation>
    <scope>NUCLEOTIDE SEQUENCE [LARGE SCALE GENOMIC DNA]</scope>
    <source>
        <strain evidence="5 6">SORGH_AS_0335</strain>
    </source>
</reference>
<proteinExistence type="predicted"/>
<keyword evidence="1" id="KW-0602">Photosynthesis</keyword>
<name>A0ABU1I598_9BURK</name>
<feature type="signal peptide" evidence="3">
    <location>
        <begin position="1"/>
        <end position="19"/>
    </location>
</feature>
<dbReference type="PROSITE" id="PS51318">
    <property type="entry name" value="TAT"/>
    <property type="match status" value="1"/>
</dbReference>
<dbReference type="Proteomes" id="UP001267710">
    <property type="component" value="Unassembled WGS sequence"/>
</dbReference>
<evidence type="ECO:0000259" key="4">
    <source>
        <dbReference type="Pfam" id="PF14870"/>
    </source>
</evidence>
<dbReference type="InterPro" id="IPR006311">
    <property type="entry name" value="TAT_signal"/>
</dbReference>
<accession>A0ABU1I598</accession>
<dbReference type="Pfam" id="PF14870">
    <property type="entry name" value="PSII_BNR"/>
    <property type="match status" value="1"/>
</dbReference>
<evidence type="ECO:0000313" key="5">
    <source>
        <dbReference type="EMBL" id="MDR6212396.1"/>
    </source>
</evidence>
<evidence type="ECO:0000313" key="6">
    <source>
        <dbReference type="Proteomes" id="UP001267710"/>
    </source>
</evidence>
<dbReference type="PANTHER" id="PTHR47199">
    <property type="entry name" value="PHOTOSYSTEM II STABILITY/ASSEMBLY FACTOR HCF136, CHLOROPLASTIC"/>
    <property type="match status" value="1"/>
</dbReference>
<dbReference type="InterPro" id="IPR028203">
    <property type="entry name" value="PSII_CF48-like_dom"/>
</dbReference>
<organism evidence="5 6">
    <name type="scientific">Paracidovorax wautersii</name>
    <dbReference type="NCBI Taxonomy" id="1177982"/>
    <lineage>
        <taxon>Bacteria</taxon>
        <taxon>Pseudomonadati</taxon>
        <taxon>Pseudomonadota</taxon>
        <taxon>Betaproteobacteria</taxon>
        <taxon>Burkholderiales</taxon>
        <taxon>Comamonadaceae</taxon>
        <taxon>Paracidovorax</taxon>
    </lineage>
</organism>
<dbReference type="Gene3D" id="2.130.10.10">
    <property type="entry name" value="YVTN repeat-like/Quinoprotein amine dehydrogenase"/>
    <property type="match status" value="1"/>
</dbReference>
<dbReference type="SUPFAM" id="SSF110296">
    <property type="entry name" value="Oligoxyloglucan reducing end-specific cellobiohydrolase"/>
    <property type="match status" value="1"/>
</dbReference>
<dbReference type="PANTHER" id="PTHR47199:SF2">
    <property type="entry name" value="PHOTOSYSTEM II STABILITY_ASSEMBLY FACTOR HCF136, CHLOROPLASTIC"/>
    <property type="match status" value="1"/>
</dbReference>